<dbReference type="InterPro" id="IPR000792">
    <property type="entry name" value="Tscrpt_reg_LuxR_C"/>
</dbReference>
<organism evidence="5 6">
    <name type="scientific">Kouleothrix aurantiaca</name>
    <dbReference type="NCBI Taxonomy" id="186479"/>
    <lineage>
        <taxon>Bacteria</taxon>
        <taxon>Bacillati</taxon>
        <taxon>Chloroflexota</taxon>
        <taxon>Chloroflexia</taxon>
        <taxon>Chloroflexales</taxon>
        <taxon>Roseiflexineae</taxon>
        <taxon>Roseiflexaceae</taxon>
        <taxon>Kouleothrix</taxon>
    </lineage>
</organism>
<dbReference type="SMART" id="SM00421">
    <property type="entry name" value="HTH_LUXR"/>
    <property type="match status" value="1"/>
</dbReference>
<dbReference type="PRINTS" id="PR00038">
    <property type="entry name" value="HTHLUXR"/>
</dbReference>
<dbReference type="Pfam" id="PF17874">
    <property type="entry name" value="TPR_MalT"/>
    <property type="match status" value="1"/>
</dbReference>
<evidence type="ECO:0000313" key="5">
    <source>
        <dbReference type="EMBL" id="KPV49953.1"/>
    </source>
</evidence>
<dbReference type="SUPFAM" id="SSF46894">
    <property type="entry name" value="C-terminal effector domain of the bipartite response regulators"/>
    <property type="match status" value="1"/>
</dbReference>
<dbReference type="PROSITE" id="PS50043">
    <property type="entry name" value="HTH_LUXR_2"/>
    <property type="match status" value="1"/>
</dbReference>
<sequence length="190" mass="20462">LGLRGRLLAAAEAGGRVGSVIEILLLQALAHEAHGDLHSALAPLARALALAEPEGYVRLFVDEGAPMAALLAQSVERRAQNDSIRVYAERLLSAFPEVQSDRSQRAQNNASALGSTLERSHALVEPLSEREREVLRLIAEGLSNQELAARLYLSPHTIKVHTRNIYGKLGVTSRTQALARARALGILGMP</sequence>
<dbReference type="InterPro" id="IPR041617">
    <property type="entry name" value="TPR_MalT"/>
</dbReference>
<protein>
    <recommendedName>
        <fullName evidence="4">HTH luxR-type domain-containing protein</fullName>
    </recommendedName>
</protein>
<comment type="caution">
    <text evidence="5">The sequence shown here is derived from an EMBL/GenBank/DDBJ whole genome shotgun (WGS) entry which is preliminary data.</text>
</comment>
<dbReference type="InterPro" id="IPR011990">
    <property type="entry name" value="TPR-like_helical_dom_sf"/>
</dbReference>
<gene>
    <name evidence="5" type="ORF">SE17_29720</name>
</gene>
<name>A0A0P9DBQ3_9CHLR</name>
<evidence type="ECO:0000256" key="2">
    <source>
        <dbReference type="ARBA" id="ARBA00023125"/>
    </source>
</evidence>
<keyword evidence="6" id="KW-1185">Reference proteome</keyword>
<accession>A0A0P9DBQ3</accession>
<keyword evidence="3" id="KW-0804">Transcription</keyword>
<dbReference type="Gene3D" id="1.10.10.10">
    <property type="entry name" value="Winged helix-like DNA-binding domain superfamily/Winged helix DNA-binding domain"/>
    <property type="match status" value="1"/>
</dbReference>
<dbReference type="Gene3D" id="1.25.40.10">
    <property type="entry name" value="Tetratricopeptide repeat domain"/>
    <property type="match status" value="1"/>
</dbReference>
<dbReference type="GO" id="GO:0006355">
    <property type="term" value="P:regulation of DNA-templated transcription"/>
    <property type="evidence" value="ECO:0007669"/>
    <property type="project" value="InterPro"/>
</dbReference>
<dbReference type="GO" id="GO:0003677">
    <property type="term" value="F:DNA binding"/>
    <property type="evidence" value="ECO:0007669"/>
    <property type="project" value="UniProtKB-KW"/>
</dbReference>
<keyword evidence="2" id="KW-0238">DNA-binding</keyword>
<dbReference type="InterPro" id="IPR036388">
    <property type="entry name" value="WH-like_DNA-bd_sf"/>
</dbReference>
<dbReference type="CDD" id="cd06170">
    <property type="entry name" value="LuxR_C_like"/>
    <property type="match status" value="1"/>
</dbReference>
<evidence type="ECO:0000259" key="4">
    <source>
        <dbReference type="PROSITE" id="PS50043"/>
    </source>
</evidence>
<feature type="non-terminal residue" evidence="5">
    <location>
        <position position="1"/>
    </location>
</feature>
<dbReference type="EMBL" id="LJCR01001656">
    <property type="protein sequence ID" value="KPV49953.1"/>
    <property type="molecule type" value="Genomic_DNA"/>
</dbReference>
<evidence type="ECO:0000256" key="1">
    <source>
        <dbReference type="ARBA" id="ARBA00023015"/>
    </source>
</evidence>
<dbReference type="InterPro" id="IPR016032">
    <property type="entry name" value="Sig_transdc_resp-reg_C-effctor"/>
</dbReference>
<evidence type="ECO:0000313" key="6">
    <source>
        <dbReference type="Proteomes" id="UP000050509"/>
    </source>
</evidence>
<keyword evidence="1" id="KW-0805">Transcription regulation</keyword>
<evidence type="ECO:0000256" key="3">
    <source>
        <dbReference type="ARBA" id="ARBA00023163"/>
    </source>
</evidence>
<dbReference type="PANTHER" id="PTHR44688">
    <property type="entry name" value="DNA-BINDING TRANSCRIPTIONAL ACTIVATOR DEVR_DOSR"/>
    <property type="match status" value="1"/>
</dbReference>
<dbReference type="AlphaFoldDB" id="A0A0P9DBQ3"/>
<feature type="domain" description="HTH luxR-type" evidence="4">
    <location>
        <begin position="120"/>
        <end position="185"/>
    </location>
</feature>
<dbReference type="PANTHER" id="PTHR44688:SF16">
    <property type="entry name" value="DNA-BINDING TRANSCRIPTIONAL ACTIVATOR DEVR_DOSR"/>
    <property type="match status" value="1"/>
</dbReference>
<dbReference type="PATRIC" id="fig|186479.3.peg.2566"/>
<proteinExistence type="predicted"/>
<dbReference type="Proteomes" id="UP000050509">
    <property type="component" value="Unassembled WGS sequence"/>
</dbReference>
<dbReference type="Pfam" id="PF00196">
    <property type="entry name" value="GerE"/>
    <property type="match status" value="1"/>
</dbReference>
<reference evidence="5 6" key="1">
    <citation type="submission" date="2015-09" db="EMBL/GenBank/DDBJ databases">
        <title>Draft genome sequence of Kouleothrix aurantiaca JCM 19913.</title>
        <authorList>
            <person name="Hemp J."/>
        </authorList>
    </citation>
    <scope>NUCLEOTIDE SEQUENCE [LARGE SCALE GENOMIC DNA]</scope>
    <source>
        <strain evidence="5 6">COM-B</strain>
    </source>
</reference>